<feature type="region of interest" description="Disordered" evidence="2">
    <location>
        <begin position="1"/>
        <end position="23"/>
    </location>
</feature>
<feature type="transmembrane region" description="Helical" evidence="3">
    <location>
        <begin position="154"/>
        <end position="173"/>
    </location>
</feature>
<accession>A0A1I5ETT4</accession>
<name>A0A1I5ETT4_9RHOB</name>
<dbReference type="SUPFAM" id="SSF160544">
    <property type="entry name" value="EscU C-terminal domain-like"/>
    <property type="match status" value="1"/>
</dbReference>
<dbReference type="InterPro" id="IPR029025">
    <property type="entry name" value="T3SS_substrate_exporter_C"/>
</dbReference>
<dbReference type="EMBL" id="FOVP01000017">
    <property type="protein sequence ID" value="SFO14942.1"/>
    <property type="molecule type" value="Genomic_DNA"/>
</dbReference>
<organism evidence="4 5">
    <name type="scientific">Roseovarius lutimaris</name>
    <dbReference type="NCBI Taxonomy" id="1005928"/>
    <lineage>
        <taxon>Bacteria</taxon>
        <taxon>Pseudomonadati</taxon>
        <taxon>Pseudomonadota</taxon>
        <taxon>Alphaproteobacteria</taxon>
        <taxon>Rhodobacterales</taxon>
        <taxon>Roseobacteraceae</taxon>
        <taxon>Roseovarius</taxon>
    </lineage>
</organism>
<dbReference type="RefSeq" id="WP_092840800.1">
    <property type="nucleotide sequence ID" value="NZ_FOVP01000017.1"/>
</dbReference>
<comment type="similarity">
    <text evidence="1">Belongs to the type III secretion exporter family.</text>
</comment>
<dbReference type="Proteomes" id="UP000198599">
    <property type="component" value="Unassembled WGS sequence"/>
</dbReference>
<dbReference type="PANTHER" id="PTHR30531:SF12">
    <property type="entry name" value="FLAGELLAR BIOSYNTHETIC PROTEIN FLHB"/>
    <property type="match status" value="1"/>
</dbReference>
<dbReference type="GO" id="GO:0009306">
    <property type="term" value="P:protein secretion"/>
    <property type="evidence" value="ECO:0007669"/>
    <property type="project" value="InterPro"/>
</dbReference>
<feature type="region of interest" description="Disordered" evidence="2">
    <location>
        <begin position="228"/>
        <end position="250"/>
    </location>
</feature>
<dbReference type="PRINTS" id="PR00950">
    <property type="entry name" value="TYPE3IMSPROT"/>
</dbReference>
<protein>
    <submittedName>
        <fullName evidence="4">Flagellar biosynthetic protein FlhB</fullName>
    </submittedName>
</protein>
<keyword evidence="5" id="KW-1185">Reference proteome</keyword>
<feature type="transmembrane region" description="Helical" evidence="3">
    <location>
        <begin position="72"/>
        <end position="91"/>
    </location>
</feature>
<gene>
    <name evidence="4" type="ORF">SAMN04487859_11747</name>
</gene>
<feature type="transmembrane region" description="Helical" evidence="3">
    <location>
        <begin position="97"/>
        <end position="114"/>
    </location>
</feature>
<reference evidence="5" key="1">
    <citation type="submission" date="2016-10" db="EMBL/GenBank/DDBJ databases">
        <authorList>
            <person name="Varghese N."/>
            <person name="Submissions S."/>
        </authorList>
    </citation>
    <scope>NUCLEOTIDE SEQUENCE [LARGE SCALE GENOMIC DNA]</scope>
    <source>
        <strain evidence="5">DSM 28463</strain>
    </source>
</reference>
<feature type="transmembrane region" description="Helical" evidence="3">
    <location>
        <begin position="185"/>
        <end position="215"/>
    </location>
</feature>
<feature type="transmembrane region" description="Helical" evidence="3">
    <location>
        <begin position="40"/>
        <end position="65"/>
    </location>
</feature>
<feature type="compositionally biased region" description="Basic and acidic residues" evidence="2">
    <location>
        <begin position="9"/>
        <end position="23"/>
    </location>
</feature>
<feature type="compositionally biased region" description="Basic and acidic residues" evidence="2">
    <location>
        <begin position="228"/>
        <end position="244"/>
    </location>
</feature>
<sequence>MAGPDDDSEKSHEATPHKLAEARKKGEFARSADLNTAGSYAGFLLAALTAGAASVEQVSSGLMVLIDQPTRIAALIFGGGAAAPALGGLFGTVILGIAVWFLMPAVAALLSVLAQRSFVVAPTKLEPKLSRINPIENAKNKYGPSGLFEFAKSFVKLILYCVLLGVFLSYRLSDMAGSLYGEPRIIGALMAQMIIEFMLVVLLIALAIGAIDFLWQHFDHLRRQRMSHKEIQDEHKQNEGDPHMKQQRRQRGMEIAAQHMMADVPDADVVIVNPTHYAVALKWDRTPGSAPVCVAKGVDHVALAIRDLAFEKGVPVRQDPPTARALHAGTEIGQEIDPSHYRAVAAAIRFSDSMRRKARSFG</sequence>
<keyword evidence="4" id="KW-0282">Flagellum</keyword>
<dbReference type="PANTHER" id="PTHR30531">
    <property type="entry name" value="FLAGELLAR BIOSYNTHETIC PROTEIN FLHB"/>
    <property type="match status" value="1"/>
</dbReference>
<evidence type="ECO:0000256" key="3">
    <source>
        <dbReference type="SAM" id="Phobius"/>
    </source>
</evidence>
<dbReference type="STRING" id="1005928.SAMN04487859_11747"/>
<keyword evidence="3" id="KW-1133">Transmembrane helix</keyword>
<dbReference type="InterPro" id="IPR006135">
    <property type="entry name" value="T3SS_substrate_exporter"/>
</dbReference>
<evidence type="ECO:0000313" key="4">
    <source>
        <dbReference type="EMBL" id="SFO14942.1"/>
    </source>
</evidence>
<dbReference type="OrthoDB" id="9807950at2"/>
<keyword evidence="4" id="KW-0966">Cell projection</keyword>
<keyword evidence="3" id="KW-0472">Membrane</keyword>
<dbReference type="AlphaFoldDB" id="A0A1I5ETT4"/>
<proteinExistence type="inferred from homology"/>
<evidence type="ECO:0000256" key="2">
    <source>
        <dbReference type="SAM" id="MobiDB-lite"/>
    </source>
</evidence>
<evidence type="ECO:0000313" key="5">
    <source>
        <dbReference type="Proteomes" id="UP000198599"/>
    </source>
</evidence>
<dbReference type="Gene3D" id="3.40.1690.10">
    <property type="entry name" value="secretion proteins EscU"/>
    <property type="match status" value="1"/>
</dbReference>
<keyword evidence="3" id="KW-0812">Transmembrane</keyword>
<keyword evidence="4" id="KW-0969">Cilium</keyword>
<dbReference type="Pfam" id="PF01312">
    <property type="entry name" value="Bac_export_2"/>
    <property type="match status" value="1"/>
</dbReference>
<evidence type="ECO:0000256" key="1">
    <source>
        <dbReference type="ARBA" id="ARBA00010690"/>
    </source>
</evidence>
<dbReference type="GO" id="GO:0005886">
    <property type="term" value="C:plasma membrane"/>
    <property type="evidence" value="ECO:0007669"/>
    <property type="project" value="TreeGrafter"/>
</dbReference>